<dbReference type="Proteomes" id="UP000772434">
    <property type="component" value="Unassembled WGS sequence"/>
</dbReference>
<dbReference type="Pfam" id="PF00149">
    <property type="entry name" value="Metallophos"/>
    <property type="match status" value="1"/>
</dbReference>
<comment type="caution">
    <text evidence="4">The sequence shown here is derived from an EMBL/GenBank/DDBJ whole genome shotgun (WGS) entry which is preliminary data.</text>
</comment>
<dbReference type="OrthoDB" id="783096at2759"/>
<feature type="region of interest" description="Disordered" evidence="1">
    <location>
        <begin position="240"/>
        <end position="260"/>
    </location>
</feature>
<gene>
    <name evidence="4" type="ORF">BDP27DRAFT_1311337</name>
</gene>
<dbReference type="SUPFAM" id="SSF56300">
    <property type="entry name" value="Metallo-dependent phosphatases"/>
    <property type="match status" value="1"/>
</dbReference>
<dbReference type="Gene3D" id="3.60.21.10">
    <property type="match status" value="1"/>
</dbReference>
<reference evidence="4" key="1">
    <citation type="submission" date="2020-11" db="EMBL/GenBank/DDBJ databases">
        <authorList>
            <consortium name="DOE Joint Genome Institute"/>
            <person name="Ahrendt S."/>
            <person name="Riley R."/>
            <person name="Andreopoulos W."/>
            <person name="Labutti K."/>
            <person name="Pangilinan J."/>
            <person name="Ruiz-Duenas F.J."/>
            <person name="Barrasa J.M."/>
            <person name="Sanchez-Garcia M."/>
            <person name="Camarero S."/>
            <person name="Miyauchi S."/>
            <person name="Serrano A."/>
            <person name="Linde D."/>
            <person name="Babiker R."/>
            <person name="Drula E."/>
            <person name="Ayuso-Fernandez I."/>
            <person name="Pacheco R."/>
            <person name="Padilla G."/>
            <person name="Ferreira P."/>
            <person name="Barriuso J."/>
            <person name="Kellner H."/>
            <person name="Castanera R."/>
            <person name="Alfaro M."/>
            <person name="Ramirez L."/>
            <person name="Pisabarro A.G."/>
            <person name="Kuo A."/>
            <person name="Tritt A."/>
            <person name="Lipzen A."/>
            <person name="He G."/>
            <person name="Yan M."/>
            <person name="Ng V."/>
            <person name="Cullen D."/>
            <person name="Martin F."/>
            <person name="Rosso M.-N."/>
            <person name="Henrissat B."/>
            <person name="Hibbett D."/>
            <person name="Martinez A.T."/>
            <person name="Grigoriev I.V."/>
        </authorList>
    </citation>
    <scope>NUCLEOTIDE SEQUENCE</scope>
    <source>
        <strain evidence="4">AH 40177</strain>
    </source>
</reference>
<evidence type="ECO:0000256" key="1">
    <source>
        <dbReference type="SAM" id="MobiDB-lite"/>
    </source>
</evidence>
<name>A0A9P5QBQ1_9AGAR</name>
<keyword evidence="2" id="KW-0732">Signal</keyword>
<protein>
    <submittedName>
        <fullName evidence="4">Metallo-dependent phosphatase</fullName>
    </submittedName>
</protein>
<evidence type="ECO:0000313" key="5">
    <source>
        <dbReference type="Proteomes" id="UP000772434"/>
    </source>
</evidence>
<sequence length="360" mass="39320">MKALISAVLCFLRLSACNLAYALQLVADPYPDKPRITFKPDGTFKITVFSDMHWGENPWDVWGPQQDANSTRLMKTVLPSEKPDFVVLNGDLITGENAFKDNATFLIDRIVAPLNAARIPFSSTQGNHDNQKNITHLQEILREQTVAPLSYTRVAPAGVGGEEGPGNYWVPVYEKTTDSTPTLILWFFDSRGGFTYGDNSTATAAMNAAWGPAENRGALAFVHIPPHLIQNLQATLNSTKEPGLNADALGSGSTQSTTDEADVGQDDAFWNSLNANVKNLHAVISGHDHGNEWCIREPTKNVIFCFDKHAGYGGYGDASWGYGVRNLLFSSADPTVGVQTWIRLEEGEVRANITLGAQYS</sequence>
<feature type="signal peptide" evidence="2">
    <location>
        <begin position="1"/>
        <end position="22"/>
    </location>
</feature>
<dbReference type="PANTHER" id="PTHR32440">
    <property type="entry name" value="PHOSPHATASE DCR2-RELATED-RELATED"/>
    <property type="match status" value="1"/>
</dbReference>
<keyword evidence="5" id="KW-1185">Reference proteome</keyword>
<evidence type="ECO:0000256" key="2">
    <source>
        <dbReference type="SAM" id="SignalP"/>
    </source>
</evidence>
<accession>A0A9P5QBQ1</accession>
<dbReference type="EMBL" id="JADNRY010000003">
    <property type="protein sequence ID" value="KAF9077605.1"/>
    <property type="molecule type" value="Genomic_DNA"/>
</dbReference>
<evidence type="ECO:0000313" key="4">
    <source>
        <dbReference type="EMBL" id="KAF9077605.1"/>
    </source>
</evidence>
<dbReference type="PANTHER" id="PTHR32440:SF11">
    <property type="entry name" value="METALLOPHOSPHOESTERASE DOMAIN-CONTAINING PROTEIN"/>
    <property type="match status" value="1"/>
</dbReference>
<dbReference type="CDD" id="cd07383">
    <property type="entry name" value="MPP_Dcr2"/>
    <property type="match status" value="1"/>
</dbReference>
<dbReference type="InterPro" id="IPR004843">
    <property type="entry name" value="Calcineurin-like_PHP"/>
</dbReference>
<dbReference type="InterPro" id="IPR029052">
    <property type="entry name" value="Metallo-depent_PP-like"/>
</dbReference>
<evidence type="ECO:0000259" key="3">
    <source>
        <dbReference type="Pfam" id="PF00149"/>
    </source>
</evidence>
<proteinExistence type="predicted"/>
<organism evidence="4 5">
    <name type="scientific">Rhodocollybia butyracea</name>
    <dbReference type="NCBI Taxonomy" id="206335"/>
    <lineage>
        <taxon>Eukaryota</taxon>
        <taxon>Fungi</taxon>
        <taxon>Dikarya</taxon>
        <taxon>Basidiomycota</taxon>
        <taxon>Agaricomycotina</taxon>
        <taxon>Agaricomycetes</taxon>
        <taxon>Agaricomycetidae</taxon>
        <taxon>Agaricales</taxon>
        <taxon>Marasmiineae</taxon>
        <taxon>Omphalotaceae</taxon>
        <taxon>Rhodocollybia</taxon>
    </lineage>
</organism>
<feature type="domain" description="Calcineurin-like phosphoesterase" evidence="3">
    <location>
        <begin position="44"/>
        <end position="290"/>
    </location>
</feature>
<feature type="chain" id="PRO_5040116399" evidence="2">
    <location>
        <begin position="23"/>
        <end position="360"/>
    </location>
</feature>
<dbReference type="AlphaFoldDB" id="A0A9P5QBQ1"/>
<dbReference type="GO" id="GO:0016788">
    <property type="term" value="F:hydrolase activity, acting on ester bonds"/>
    <property type="evidence" value="ECO:0007669"/>
    <property type="project" value="TreeGrafter"/>
</dbReference>
<dbReference type="GO" id="GO:0005737">
    <property type="term" value="C:cytoplasm"/>
    <property type="evidence" value="ECO:0007669"/>
    <property type="project" value="TreeGrafter"/>
</dbReference>